<feature type="signal peptide" evidence="2">
    <location>
        <begin position="1"/>
        <end position="41"/>
    </location>
</feature>
<dbReference type="InterPro" id="IPR022385">
    <property type="entry name" value="Rhs_assc_core"/>
</dbReference>
<dbReference type="GO" id="GO:0005975">
    <property type="term" value="P:carbohydrate metabolic process"/>
    <property type="evidence" value="ECO:0007669"/>
    <property type="project" value="UniProtKB-ARBA"/>
</dbReference>
<name>A0A919LAV3_9ACTN</name>
<dbReference type="Gene3D" id="2.180.10.10">
    <property type="entry name" value="RHS repeat-associated core"/>
    <property type="match status" value="2"/>
</dbReference>
<gene>
    <name evidence="3" type="ORF">Sxan_05140</name>
</gene>
<dbReference type="NCBIfam" id="TIGR01643">
    <property type="entry name" value="YD_repeat_2x"/>
    <property type="match status" value="1"/>
</dbReference>
<keyword evidence="4" id="KW-1185">Reference proteome</keyword>
<evidence type="ECO:0000313" key="3">
    <source>
        <dbReference type="EMBL" id="GHI83150.1"/>
    </source>
</evidence>
<evidence type="ECO:0000256" key="1">
    <source>
        <dbReference type="SAM" id="MobiDB-lite"/>
    </source>
</evidence>
<reference evidence="3" key="1">
    <citation type="submission" date="2020-09" db="EMBL/GenBank/DDBJ databases">
        <title>Whole genome shotgun sequence of Streptomyces xanthophaeus NBRC 12829.</title>
        <authorList>
            <person name="Komaki H."/>
            <person name="Tamura T."/>
        </authorList>
    </citation>
    <scope>NUCLEOTIDE SEQUENCE</scope>
    <source>
        <strain evidence="3">NBRC 12829</strain>
    </source>
</reference>
<dbReference type="Pfam" id="PF05593">
    <property type="entry name" value="RHS_repeat"/>
    <property type="match status" value="1"/>
</dbReference>
<dbReference type="PANTHER" id="PTHR32305">
    <property type="match status" value="1"/>
</dbReference>
<evidence type="ECO:0000313" key="4">
    <source>
        <dbReference type="Proteomes" id="UP000600026"/>
    </source>
</evidence>
<dbReference type="NCBIfam" id="NF033679">
    <property type="entry name" value="DNRLRE_dom"/>
    <property type="match status" value="1"/>
</dbReference>
<dbReference type="NCBIfam" id="TIGR03696">
    <property type="entry name" value="Rhs_assc_core"/>
    <property type="match status" value="1"/>
</dbReference>
<dbReference type="InterPro" id="IPR050708">
    <property type="entry name" value="T6SS_VgrG/RHS"/>
</dbReference>
<feature type="compositionally biased region" description="Low complexity" evidence="1">
    <location>
        <begin position="150"/>
        <end position="171"/>
    </location>
</feature>
<feature type="region of interest" description="Disordered" evidence="1">
    <location>
        <begin position="1"/>
        <end position="21"/>
    </location>
</feature>
<dbReference type="InterPro" id="IPR031325">
    <property type="entry name" value="RHS_repeat"/>
</dbReference>
<evidence type="ECO:0008006" key="5">
    <source>
        <dbReference type="Google" id="ProtNLM"/>
    </source>
</evidence>
<proteinExistence type="predicted"/>
<sequence>MISQSSYLSPQGARGNRPRGATRLRVTAAALAVLMTGSAMEAVAATPKPSEAAKPAVTEAADLPSAQVAAKLAGRRVEALSERDESTTTWANPDGTVTTEAAAGPVRFRDAAGSWKPIDIGLTRHGDGSVGAKAHPLGLKLAGRTESKARAGAAPADGRTAAAAPAAGAPDPAATAVPLVSLDDQQGKTMALSWRGALPQPVLKDTVARYPDVLASTDLLIESTRTGFEQYLELKDRQAVAATGAVTLTLQAKGLEVRANKDRSLTFVDPKTGREAGGLPAPVMWDASVDERSGEHTRRADVGISVLQRGDQVDLTLTPDAAFLKDPKTKFPVTVDPAVNLGASFDTFVQQGYATDQSAATELKLGNNGSGQVARSFLSFPMAKISGKQILSANLSLWNFHSWSCTAKGWEVWDTGTPSTASRWTAQPGWHKKWASPTATKGHSAGCADGWVSADIKTLAQAWAGNGNSVNSLGIRAADEGDPFGWKKFNSGNAATNTPYMSVTYNTKPGQAVPMSPLTGAATNDTTPTLTGKATDADGNTVQLSYEIWTSAGTAALQTGKSAFTASGAGAPWTPATALAQGAYKWRAAVYDGTTWNGTWSAWQNFTVDTTAPTAPGINSTDFPAGVWSGTPDATGKFSGTFTLTPPATGATGVQYRLDNGGWTTLATTGSPVTAKLTFPAGEHALAVRSRDAAGNTSAEAKYVFSAGSGGSALLAPGDGDRPARRLTLSAEGRSTFTGVTYQYRRGETDTWKNVPAGDVRTSLGATLTAWPAAAPQGKPSPLTWNVVDTLAEDGPIEIRAGFTSGLTASYSPGRTVTVDRNAGTAPTQQLGPGVLNTLTGDYILSATDASAFGMSVARTSTSRGRNDAPSGTVAIFGPGWRSDTVLDEKDSWSLLKKTSDTSVALVGTNGLELGFTATSGGGWRPEPGAEELRLTGSTTGSFTLKDTAGKVTTFTKADPGLPAWQASRVHQEGLTGSTQVVSEAVTVDGKKLVRPQRIVAPTSAATAETCVAAPATKGCRSLEFVYATATTATGHSTAAEFGDFTGQVKEIRQWSTEPGAANATSRPVASYRYDAAGRLRQVWNPNLSQGSQNQYSYDSAGRVFWLHAQNEPAWTFTYGKAGNSSAAGEGMLLKLSRPGLKQGTKDVEEGASTQYVVYDVPLTGAKAPYAMSAADVAAWGQADAPTDATAVLPPDTPVPAHDGAALTSASYGRASVVYTDASGREVNTAAPGGHLNTTEYDVRGNIVRSLSAANRSLALGLTPADVTAQNELGIAKLGTAERAEALSARTVYDDEGLLAVETLGPLRRIALADDLKSGSTVLVAAGTLVTARNWTKSAYDEGRPTDGTAVVENQITGTVEGAQLPEHPTLMADARSAKQAYDWKKGLQTKVTEDADGEALTSLIEYDDQGRAVKETLPGATGTDATTQLTQYWSAGGTGPCSGRPEWADLPCSTGPAGDITGGGSNPSKRPTVTSEYNWWGHETKVTEAVGAQSRTTTSSYDNAGRVESVKVTGGLGEATPETRTEYDPDTGNPVKTVSSTAGTITMEYDKLGRLIAYTDADGGVTRTEYDLLDRPTRISDSVPSAVTYAYDHAAEPRGMATSATDSVAGTFGVTYDADGQVASEKLPGGYTLTQRDDAAGAVVAKSYTRDSDGLSVMTDTVTRSVHGEITQHSGWSSQSYDYDGLGRLTSVRDQAGDVCTTRTYTHDKRANRTSSTAAAGAVGAACPATGGTVRTHTYDSADRLTDAGTAYDAFGRTTALPGSTLEYYTNDLVRRQSTAEQRQTWALDPNHRIRSWTVESNSEGTWNQVESKLNHYDGEGDSPRWIVEDTATGELTRVVDSVTGEFSATTSAAGDTVLQLSNIHGDVALQLPLDPEQAPLVLDTDEYGNPRSGQPAVRYGWLGGKQRSGETLSGLTLLGVRLYNPDTGRFTSTDPDPTGGANAYAYCSADPVNCRDTTGMLDYTFKFQLGMGRAYLSDFFNHFMKNFGKIFPLKGRAKSVTRVGQTMDLRDSIAGFGSINFNVRVGFIGSTSLRLDARKGSIVYGKNSYISFELNKPKSDSKRFGQFYLTVHGHTNGKTWADRWIPGFMYKKGANNTWSKLASNLRRHVW</sequence>
<dbReference type="PANTHER" id="PTHR32305:SF15">
    <property type="entry name" value="PROTEIN RHSA-RELATED"/>
    <property type="match status" value="1"/>
</dbReference>
<dbReference type="InterPro" id="IPR006530">
    <property type="entry name" value="YD"/>
</dbReference>
<feature type="region of interest" description="Disordered" evidence="1">
    <location>
        <begin position="146"/>
        <end position="171"/>
    </location>
</feature>
<accession>A0A919LAV3</accession>
<protein>
    <recommendedName>
        <fullName evidence="5">Sugar-binding protein</fullName>
    </recommendedName>
</protein>
<feature type="chain" id="PRO_5039196837" description="Sugar-binding protein" evidence="2">
    <location>
        <begin position="42"/>
        <end position="2112"/>
    </location>
</feature>
<dbReference type="Gene3D" id="2.60.40.10">
    <property type="entry name" value="Immunoglobulins"/>
    <property type="match status" value="1"/>
</dbReference>
<comment type="caution">
    <text evidence="3">The sequence shown here is derived from an EMBL/GenBank/DDBJ whole genome shotgun (WGS) entry which is preliminary data.</text>
</comment>
<evidence type="ECO:0000256" key="2">
    <source>
        <dbReference type="SAM" id="SignalP"/>
    </source>
</evidence>
<dbReference type="Proteomes" id="UP000600026">
    <property type="component" value="Unassembled WGS sequence"/>
</dbReference>
<dbReference type="EMBL" id="BNEE01000003">
    <property type="protein sequence ID" value="GHI83150.1"/>
    <property type="molecule type" value="Genomic_DNA"/>
</dbReference>
<organism evidence="3 4">
    <name type="scientific">Streptomyces xanthophaeus</name>
    <dbReference type="NCBI Taxonomy" id="67385"/>
    <lineage>
        <taxon>Bacteria</taxon>
        <taxon>Bacillati</taxon>
        <taxon>Actinomycetota</taxon>
        <taxon>Actinomycetes</taxon>
        <taxon>Kitasatosporales</taxon>
        <taxon>Streptomycetaceae</taxon>
        <taxon>Streptomyces</taxon>
    </lineage>
</organism>
<dbReference type="InterPro" id="IPR013783">
    <property type="entry name" value="Ig-like_fold"/>
</dbReference>
<keyword evidence="2" id="KW-0732">Signal</keyword>